<organism evidence="5 6">
    <name type="scientific">Pelagicoccus mobilis</name>
    <dbReference type="NCBI Taxonomy" id="415221"/>
    <lineage>
        <taxon>Bacteria</taxon>
        <taxon>Pseudomonadati</taxon>
        <taxon>Verrucomicrobiota</taxon>
        <taxon>Opitutia</taxon>
        <taxon>Puniceicoccales</taxon>
        <taxon>Pelagicoccaceae</taxon>
        <taxon>Pelagicoccus</taxon>
    </lineage>
</organism>
<dbReference type="PROSITE" id="PS51257">
    <property type="entry name" value="PROKAR_LIPOPROTEIN"/>
    <property type="match status" value="1"/>
</dbReference>
<dbReference type="RefSeq" id="WP_200354556.1">
    <property type="nucleotide sequence ID" value="NZ_JAENIL010000008.1"/>
</dbReference>
<evidence type="ECO:0000259" key="3">
    <source>
        <dbReference type="SMART" id="SM00062"/>
    </source>
</evidence>
<keyword evidence="6" id="KW-1185">Reference proteome</keyword>
<evidence type="ECO:0000256" key="1">
    <source>
        <dbReference type="ARBA" id="ARBA00022729"/>
    </source>
</evidence>
<dbReference type="PANTHER" id="PTHR35936">
    <property type="entry name" value="MEMBRANE-BOUND LYTIC MUREIN TRANSGLYCOSYLASE F"/>
    <property type="match status" value="1"/>
</dbReference>
<evidence type="ECO:0000256" key="2">
    <source>
        <dbReference type="SAM" id="SignalP"/>
    </source>
</evidence>
<dbReference type="InterPro" id="IPR001320">
    <property type="entry name" value="Iontro_rcpt_C"/>
</dbReference>
<evidence type="ECO:0000313" key="6">
    <source>
        <dbReference type="Proteomes" id="UP000617628"/>
    </source>
</evidence>
<dbReference type="SUPFAM" id="SSF53850">
    <property type="entry name" value="Periplasmic binding protein-like II"/>
    <property type="match status" value="1"/>
</dbReference>
<gene>
    <name evidence="5" type="ORF">JIN87_05640</name>
</gene>
<dbReference type="Pfam" id="PF00497">
    <property type="entry name" value="SBP_bac_3"/>
    <property type="match status" value="1"/>
</dbReference>
<evidence type="ECO:0000259" key="4">
    <source>
        <dbReference type="SMART" id="SM00079"/>
    </source>
</evidence>
<dbReference type="SMART" id="SM00079">
    <property type="entry name" value="PBPe"/>
    <property type="match status" value="1"/>
</dbReference>
<feature type="domain" description="Ionotropic glutamate receptor C-terminal" evidence="4">
    <location>
        <begin position="25"/>
        <end position="245"/>
    </location>
</feature>
<dbReference type="CDD" id="cd13629">
    <property type="entry name" value="PBP2_Dsm1740"/>
    <property type="match status" value="1"/>
</dbReference>
<feature type="domain" description="Solute-binding protein family 3/N-terminal" evidence="3">
    <location>
        <begin position="25"/>
        <end position="246"/>
    </location>
</feature>
<dbReference type="Proteomes" id="UP000617628">
    <property type="component" value="Unassembled WGS sequence"/>
</dbReference>
<evidence type="ECO:0000313" key="5">
    <source>
        <dbReference type="EMBL" id="MBK1876341.1"/>
    </source>
</evidence>
<protein>
    <submittedName>
        <fullName evidence="5">Transporter substrate-binding domain-containing protein</fullName>
    </submittedName>
</protein>
<dbReference type="GO" id="GO:0015276">
    <property type="term" value="F:ligand-gated monoatomic ion channel activity"/>
    <property type="evidence" value="ECO:0007669"/>
    <property type="project" value="InterPro"/>
</dbReference>
<dbReference type="PANTHER" id="PTHR35936:SF17">
    <property type="entry name" value="ARGININE-BINDING EXTRACELLULAR PROTEIN ARTP"/>
    <property type="match status" value="1"/>
</dbReference>
<comment type="caution">
    <text evidence="5">The sequence shown here is derived from an EMBL/GenBank/DDBJ whole genome shotgun (WGS) entry which is preliminary data.</text>
</comment>
<dbReference type="InterPro" id="IPR001638">
    <property type="entry name" value="Solute-binding_3/MltF_N"/>
</dbReference>
<keyword evidence="1 2" id="KW-0732">Signal</keyword>
<accession>A0A934RTY5</accession>
<dbReference type="GO" id="GO:0016020">
    <property type="term" value="C:membrane"/>
    <property type="evidence" value="ECO:0007669"/>
    <property type="project" value="InterPro"/>
</dbReference>
<sequence>MKNVLLLALLSLFLTSCSSGPEDNTLVVGMELSYPPFEMSDENNEPAGVSVDLAKELGKHLGRPVRIENIAFAGLISSLKTGKIDLIISSMTATEERAQSIDFSTPYLETGLCLLVSKQSDINSIVDADKSGNAIAVKQGTTGHLYAIDHVKHATVLPLEKETSAVVEVTQGKADAFIYDQMSTFRNWKRHPDTTRPILKPFKTEHWAIGIRKGNQELVNSVNAFLTKFKADGGFEELGDRYLSEEKKAFKELGYPFLF</sequence>
<dbReference type="SMART" id="SM00062">
    <property type="entry name" value="PBPb"/>
    <property type="match status" value="1"/>
</dbReference>
<feature type="chain" id="PRO_5037289008" evidence="2">
    <location>
        <begin position="22"/>
        <end position="259"/>
    </location>
</feature>
<dbReference type="Gene3D" id="3.40.190.10">
    <property type="entry name" value="Periplasmic binding protein-like II"/>
    <property type="match status" value="2"/>
</dbReference>
<proteinExistence type="predicted"/>
<dbReference type="AlphaFoldDB" id="A0A934RTY5"/>
<feature type="signal peptide" evidence="2">
    <location>
        <begin position="1"/>
        <end position="21"/>
    </location>
</feature>
<reference evidence="5" key="1">
    <citation type="submission" date="2021-01" db="EMBL/GenBank/DDBJ databases">
        <title>Modified the classification status of verrucomicrobia.</title>
        <authorList>
            <person name="Feng X."/>
        </authorList>
    </citation>
    <scope>NUCLEOTIDE SEQUENCE</scope>
    <source>
        <strain evidence="5">KCTC 13126</strain>
    </source>
</reference>
<name>A0A934RTY5_9BACT</name>
<dbReference type="EMBL" id="JAENIL010000008">
    <property type="protein sequence ID" value="MBK1876341.1"/>
    <property type="molecule type" value="Genomic_DNA"/>
</dbReference>